<name>A0A9Q1G777_SYNKA</name>
<keyword evidence="7" id="KW-0175">Coiled coil</keyword>
<evidence type="ECO:0000256" key="6">
    <source>
        <dbReference type="PROSITE-ProRule" id="PRU00339"/>
    </source>
</evidence>
<feature type="compositionally biased region" description="Low complexity" evidence="8">
    <location>
        <begin position="722"/>
        <end position="733"/>
    </location>
</feature>
<dbReference type="Gene3D" id="1.25.40.10">
    <property type="entry name" value="Tetratricopeptide repeat domain"/>
    <property type="match status" value="1"/>
</dbReference>
<feature type="region of interest" description="Disordered" evidence="8">
    <location>
        <begin position="679"/>
        <end position="753"/>
    </location>
</feature>
<accession>A0A9Q1G777</accession>
<dbReference type="Proteomes" id="UP001152622">
    <property type="component" value="Chromosome 2"/>
</dbReference>
<dbReference type="InterPro" id="IPR011990">
    <property type="entry name" value="TPR-like_helical_dom_sf"/>
</dbReference>
<organism evidence="10 11">
    <name type="scientific">Synaphobranchus kaupii</name>
    <name type="common">Kaup's arrowtooth eel</name>
    <dbReference type="NCBI Taxonomy" id="118154"/>
    <lineage>
        <taxon>Eukaryota</taxon>
        <taxon>Metazoa</taxon>
        <taxon>Chordata</taxon>
        <taxon>Craniata</taxon>
        <taxon>Vertebrata</taxon>
        <taxon>Euteleostomi</taxon>
        <taxon>Actinopterygii</taxon>
        <taxon>Neopterygii</taxon>
        <taxon>Teleostei</taxon>
        <taxon>Anguilliformes</taxon>
        <taxon>Synaphobranchidae</taxon>
        <taxon>Synaphobranchus</taxon>
    </lineage>
</organism>
<dbReference type="GO" id="GO:0006335">
    <property type="term" value="P:DNA replication-dependent chromatin assembly"/>
    <property type="evidence" value="ECO:0007669"/>
    <property type="project" value="TreeGrafter"/>
</dbReference>
<evidence type="ECO:0000256" key="1">
    <source>
        <dbReference type="ARBA" id="ARBA00004123"/>
    </source>
</evidence>
<feature type="region of interest" description="Disordered" evidence="8">
    <location>
        <begin position="142"/>
        <end position="174"/>
    </location>
</feature>
<evidence type="ECO:0000256" key="7">
    <source>
        <dbReference type="SAM" id="Coils"/>
    </source>
</evidence>
<dbReference type="InterPro" id="IPR051730">
    <property type="entry name" value="NASP-like"/>
</dbReference>
<dbReference type="InterPro" id="IPR019544">
    <property type="entry name" value="Tetratricopeptide_SHNi-TPR_dom"/>
</dbReference>
<dbReference type="SMART" id="SM00028">
    <property type="entry name" value="TPR"/>
    <property type="match status" value="2"/>
</dbReference>
<dbReference type="PROSITE" id="PS50005">
    <property type="entry name" value="TPR"/>
    <property type="match status" value="2"/>
</dbReference>
<dbReference type="PANTHER" id="PTHR15081">
    <property type="entry name" value="NUCLEAR AUTOANTIGENIC SPERM PROTEIN NASP -RELATED"/>
    <property type="match status" value="1"/>
</dbReference>
<feature type="region of interest" description="Disordered" evidence="8">
    <location>
        <begin position="192"/>
        <end position="493"/>
    </location>
</feature>
<evidence type="ECO:0000256" key="2">
    <source>
        <dbReference type="ARBA" id="ARBA00008402"/>
    </source>
</evidence>
<feature type="compositionally biased region" description="Polar residues" evidence="8">
    <location>
        <begin position="240"/>
        <end position="250"/>
    </location>
</feature>
<evidence type="ECO:0000256" key="3">
    <source>
        <dbReference type="ARBA" id="ARBA00022737"/>
    </source>
</evidence>
<evidence type="ECO:0000313" key="10">
    <source>
        <dbReference type="EMBL" id="KAJ8376288.1"/>
    </source>
</evidence>
<feature type="compositionally biased region" description="Basic and acidic residues" evidence="8">
    <location>
        <begin position="425"/>
        <end position="454"/>
    </location>
</feature>
<evidence type="ECO:0000313" key="11">
    <source>
        <dbReference type="Proteomes" id="UP001152622"/>
    </source>
</evidence>
<feature type="compositionally biased region" description="Acidic residues" evidence="8">
    <location>
        <begin position="455"/>
        <end position="489"/>
    </location>
</feature>
<dbReference type="PANTHER" id="PTHR15081:SF1">
    <property type="entry name" value="NUCLEAR AUTOANTIGENIC SPERM PROTEIN"/>
    <property type="match status" value="1"/>
</dbReference>
<dbReference type="AlphaFoldDB" id="A0A9Q1G777"/>
<feature type="repeat" description="TPR" evidence="6">
    <location>
        <begin position="561"/>
        <end position="594"/>
    </location>
</feature>
<sequence>MPEDTPAPSSAGSMEEKPCSSSAVDSSDIMEEAKKLIGTGNRHLVMGDVVSAVNVFQEACGMLAEKYGDTADQCGEAFFLCGKSLLELARMENTVLGNALEGVPEESSEEGEKLDNSKIESADNLDEKTRDELRVQVYSAMAEKEKTEPDDAEDKMETNEELAGNIAQFPAKEGKGEVIESPVNGMDEVCAAAAQSHKDKGGVPLAQSPEKDEGGVPLAASPNKAEDMVSVAPSPKKNESGVTEAQSPNKDQGGVPAAPSPNKDQGGVLAAPSPNKDQGGVPAAPSPNKDQAGVPAAPSPNKDQAGVLAAPSPNKDQGGVLAAPSPNKDQGGVLAAPSPNKDQGGVPAAPSPNKDQAGVLAAPSPNKDQGGVAAAPSPNKDEGMVPVDPSPKKNEGGVPVAPSKDESGAPLVPSPKKGEIVVACPKDEVKGAEDKSGEGKVAELEESHEDKEEKMDEGEEDDDDDDDDDDEDDEGEGNAEEKESEEEEVGNLQLAWEMLEVAKVIYKRKEGKEDQLMAAQAYLKLGEVGAESGNYIQALEDFQECLNLQLKHLPPHSRLLAETHYQLGVTFGYTTQYAQAIQHFNSSIQVIESRLAKLQEAIDKAEAADGATEEKRETEELKQLLPDIREKVEDARESQKTAGAASVAIQQTLSGASTSAFSGENGGTSSTLSQISVTPTVGAASKSASDISHLVRKKRKPEEESPVKDSDAKKAKQEATVNGNGDSASNGNGVQEKMEQDEATMPSATVETS</sequence>
<feature type="domain" description="Tetratricopeptide SHNi-TPR" evidence="9">
    <location>
        <begin position="522"/>
        <end position="556"/>
    </location>
</feature>
<dbReference type="InterPro" id="IPR019734">
    <property type="entry name" value="TPR_rpt"/>
</dbReference>
<keyword evidence="3" id="KW-0677">Repeat</keyword>
<dbReference type="GO" id="GO:0005654">
    <property type="term" value="C:nucleoplasm"/>
    <property type="evidence" value="ECO:0007669"/>
    <property type="project" value="TreeGrafter"/>
</dbReference>
<proteinExistence type="inferred from homology"/>
<feature type="compositionally biased region" description="Basic and acidic residues" evidence="8">
    <location>
        <begin position="110"/>
        <end position="123"/>
    </location>
</feature>
<feature type="coiled-coil region" evidence="7">
    <location>
        <begin position="581"/>
        <end position="638"/>
    </location>
</feature>
<reference evidence="10" key="1">
    <citation type="journal article" date="2023" name="Science">
        <title>Genome structures resolve the early diversification of teleost fishes.</title>
        <authorList>
            <person name="Parey E."/>
            <person name="Louis A."/>
            <person name="Montfort J."/>
            <person name="Bouchez O."/>
            <person name="Roques C."/>
            <person name="Iampietro C."/>
            <person name="Lluch J."/>
            <person name="Castinel A."/>
            <person name="Donnadieu C."/>
            <person name="Desvignes T."/>
            <person name="Floi Bucao C."/>
            <person name="Jouanno E."/>
            <person name="Wen M."/>
            <person name="Mejri S."/>
            <person name="Dirks R."/>
            <person name="Jansen H."/>
            <person name="Henkel C."/>
            <person name="Chen W.J."/>
            <person name="Zahm M."/>
            <person name="Cabau C."/>
            <person name="Klopp C."/>
            <person name="Thompson A.W."/>
            <person name="Robinson-Rechavi M."/>
            <person name="Braasch I."/>
            <person name="Lecointre G."/>
            <person name="Bobe J."/>
            <person name="Postlethwait J.H."/>
            <person name="Berthelot C."/>
            <person name="Roest Crollius H."/>
            <person name="Guiguen Y."/>
        </authorList>
    </citation>
    <scope>NUCLEOTIDE SEQUENCE</scope>
    <source>
        <strain evidence="10">WJC10195</strain>
    </source>
</reference>
<dbReference type="SUPFAM" id="SSF48452">
    <property type="entry name" value="TPR-like"/>
    <property type="match status" value="1"/>
</dbReference>
<comment type="subcellular location">
    <subcellularLocation>
        <location evidence="1">Nucleus</location>
    </subcellularLocation>
</comment>
<dbReference type="OrthoDB" id="5587616at2759"/>
<evidence type="ECO:0000256" key="8">
    <source>
        <dbReference type="SAM" id="MobiDB-lite"/>
    </source>
</evidence>
<comment type="caution">
    <text evidence="10">The sequence shown here is derived from an EMBL/GenBank/DDBJ whole genome shotgun (WGS) entry which is preliminary data.</text>
</comment>
<dbReference type="GO" id="GO:0034080">
    <property type="term" value="P:CENP-A containing chromatin assembly"/>
    <property type="evidence" value="ECO:0007669"/>
    <property type="project" value="TreeGrafter"/>
</dbReference>
<dbReference type="GO" id="GO:0042393">
    <property type="term" value="F:histone binding"/>
    <property type="evidence" value="ECO:0007669"/>
    <property type="project" value="TreeGrafter"/>
</dbReference>
<protein>
    <recommendedName>
        <fullName evidence="9">Tetratricopeptide SHNi-TPR domain-containing protein</fullName>
    </recommendedName>
</protein>
<comment type="similarity">
    <text evidence="2">Belongs to the NASP family.</text>
</comment>
<dbReference type="Pfam" id="PF10516">
    <property type="entry name" value="SHNi-TPR"/>
    <property type="match status" value="1"/>
</dbReference>
<keyword evidence="5" id="KW-0539">Nucleus</keyword>
<dbReference type="EMBL" id="JAINUF010000002">
    <property type="protein sequence ID" value="KAJ8376288.1"/>
    <property type="molecule type" value="Genomic_DNA"/>
</dbReference>
<feature type="region of interest" description="Disordered" evidence="8">
    <location>
        <begin position="1"/>
        <end position="26"/>
    </location>
</feature>
<feature type="region of interest" description="Disordered" evidence="8">
    <location>
        <begin position="100"/>
        <end position="123"/>
    </location>
</feature>
<feature type="compositionally biased region" description="Basic and acidic residues" evidence="8">
    <location>
        <begin position="700"/>
        <end position="717"/>
    </location>
</feature>
<evidence type="ECO:0000256" key="4">
    <source>
        <dbReference type="ARBA" id="ARBA00022803"/>
    </source>
</evidence>
<keyword evidence="4 6" id="KW-0802">TPR repeat</keyword>
<feature type="repeat" description="TPR" evidence="6">
    <location>
        <begin position="519"/>
        <end position="552"/>
    </location>
</feature>
<keyword evidence="11" id="KW-1185">Reference proteome</keyword>
<gene>
    <name evidence="10" type="ORF">SKAU_G00068680</name>
</gene>
<evidence type="ECO:0000259" key="9">
    <source>
        <dbReference type="Pfam" id="PF10516"/>
    </source>
</evidence>
<evidence type="ECO:0000256" key="5">
    <source>
        <dbReference type="ARBA" id="ARBA00023242"/>
    </source>
</evidence>